<feature type="region of interest" description="Disordered" evidence="1">
    <location>
        <begin position="252"/>
        <end position="276"/>
    </location>
</feature>
<dbReference type="SUPFAM" id="SSF81383">
    <property type="entry name" value="F-box domain"/>
    <property type="match status" value="1"/>
</dbReference>
<dbReference type="InterPro" id="IPR036047">
    <property type="entry name" value="F-box-like_dom_sf"/>
</dbReference>
<keyword evidence="4" id="KW-1185">Reference proteome</keyword>
<dbReference type="InterPro" id="IPR001810">
    <property type="entry name" value="F-box_dom"/>
</dbReference>
<comment type="caution">
    <text evidence="3">The sequence shown here is derived from an EMBL/GenBank/DDBJ whole genome shotgun (WGS) entry which is preliminary data.</text>
</comment>
<dbReference type="Proteomes" id="UP001152649">
    <property type="component" value="Unassembled WGS sequence"/>
</dbReference>
<gene>
    <name evidence="3" type="ORF">PSALAMII_LOCUS10481</name>
</gene>
<sequence>MLQLPTELIQLILLHCETPDFFQAARTCRRLRDIAHNSREVILHRLYHTPGWFNHELNALTTRNLYTTLKARSNSLLDGVEYRADLTSYGFPKVLDNRASAFESTRECNRALLVFKKDSTVYLVKMQDGKLIQEAKWRSPGQDTGEVEIIQTAFDGLHGIYVLHRHKPFPDQELDPHHPFVQQAAESAINGGIYLAYHDLDTEETTVRMSAFPDHQGYTPLALSVIGKKFAISWQNPQDSEDHPVVLYELNDNESDSDDTSDDESEDEDTDMQQDDKITYASYRRYDLGRPQLGPAVRLTFNDRGYQLLCHCRGQTLHGSYRVLWDIYRRGSDRPYLANRCNVTFECNVTFQYRPSHTPSLSLSFTIGIPFFATHERGDLAHGISCHWQYLAFGTATHRVENWTVACLLRSEAFPRRRCTHVLNLDRGRRFDNWKVMAQLGGFEQSTTSQGSQVAASRHGTRIAVANWKTLYVWALNPVELLDTESEFYPPSWMSSSSSETPLLRPVILQLGAVCSQLRFTEKESELIAITDRGVMHINLNSSGPGKRNNLSGQEIICSEKQN</sequence>
<dbReference type="SMART" id="SM00256">
    <property type="entry name" value="FBOX"/>
    <property type="match status" value="1"/>
</dbReference>
<dbReference type="OrthoDB" id="6058203at2759"/>
<proteinExistence type="predicted"/>
<dbReference type="EMBL" id="CAJVPG010000451">
    <property type="protein sequence ID" value="CAG8426483.1"/>
    <property type="molecule type" value="Genomic_DNA"/>
</dbReference>
<dbReference type="CDD" id="cd09917">
    <property type="entry name" value="F-box_SF"/>
    <property type="match status" value="1"/>
</dbReference>
<evidence type="ECO:0000313" key="4">
    <source>
        <dbReference type="Proteomes" id="UP001152649"/>
    </source>
</evidence>
<reference evidence="3" key="1">
    <citation type="submission" date="2021-07" db="EMBL/GenBank/DDBJ databases">
        <authorList>
            <person name="Branca A.L. A."/>
        </authorList>
    </citation>
    <scope>NUCLEOTIDE SEQUENCE</scope>
</reference>
<dbReference type="PROSITE" id="PS50181">
    <property type="entry name" value="FBOX"/>
    <property type="match status" value="1"/>
</dbReference>
<name>A0A9W4JY31_9EURO</name>
<feature type="compositionally biased region" description="Acidic residues" evidence="1">
    <location>
        <begin position="252"/>
        <end position="273"/>
    </location>
</feature>
<evidence type="ECO:0000313" key="3">
    <source>
        <dbReference type="EMBL" id="CAG8426483.1"/>
    </source>
</evidence>
<dbReference type="AlphaFoldDB" id="A0A9W4JY31"/>
<protein>
    <recommendedName>
        <fullName evidence="2">F-box domain-containing protein</fullName>
    </recommendedName>
</protein>
<dbReference type="SUPFAM" id="SSF82171">
    <property type="entry name" value="DPP6 N-terminal domain-like"/>
    <property type="match status" value="1"/>
</dbReference>
<feature type="domain" description="F-box" evidence="2">
    <location>
        <begin position="1"/>
        <end position="46"/>
    </location>
</feature>
<dbReference type="Pfam" id="PF00646">
    <property type="entry name" value="F-box"/>
    <property type="match status" value="1"/>
</dbReference>
<accession>A0A9W4JY31</accession>
<organism evidence="3 4">
    <name type="scientific">Penicillium salamii</name>
    <dbReference type="NCBI Taxonomy" id="1612424"/>
    <lineage>
        <taxon>Eukaryota</taxon>
        <taxon>Fungi</taxon>
        <taxon>Dikarya</taxon>
        <taxon>Ascomycota</taxon>
        <taxon>Pezizomycotina</taxon>
        <taxon>Eurotiomycetes</taxon>
        <taxon>Eurotiomycetidae</taxon>
        <taxon>Eurotiales</taxon>
        <taxon>Aspergillaceae</taxon>
        <taxon>Penicillium</taxon>
    </lineage>
</organism>
<evidence type="ECO:0000256" key="1">
    <source>
        <dbReference type="SAM" id="MobiDB-lite"/>
    </source>
</evidence>
<evidence type="ECO:0000259" key="2">
    <source>
        <dbReference type="PROSITE" id="PS50181"/>
    </source>
</evidence>